<dbReference type="InterPro" id="IPR012349">
    <property type="entry name" value="Split_barrel_FMN-bd"/>
</dbReference>
<dbReference type="KEGG" id="spse:SULPSESMR1_04660"/>
<evidence type="ECO:0000313" key="2">
    <source>
        <dbReference type="EMBL" id="ASM74358.1"/>
    </source>
</evidence>
<keyword evidence="3" id="KW-1185">Reference proteome</keyword>
<keyword evidence="2" id="KW-0614">Plasmid</keyword>
<gene>
    <name evidence="2" type="ORF">SULPSESMR1_04660</name>
</gene>
<feature type="compositionally biased region" description="Basic and acidic residues" evidence="1">
    <location>
        <begin position="80"/>
        <end position="90"/>
    </location>
</feature>
<dbReference type="EMBL" id="CP022416">
    <property type="protein sequence ID" value="ASM74358.1"/>
    <property type="molecule type" value="Genomic_DNA"/>
</dbReference>
<dbReference type="RefSeq" id="WP_157729041.1">
    <property type="nucleotide sequence ID" value="NZ_CP022416.1"/>
</dbReference>
<organism evidence="2 3">
    <name type="scientific">Pseudosulfitobacter pseudonitzschiae</name>
    <dbReference type="NCBI Taxonomy" id="1402135"/>
    <lineage>
        <taxon>Bacteria</taxon>
        <taxon>Pseudomonadati</taxon>
        <taxon>Pseudomonadota</taxon>
        <taxon>Alphaproteobacteria</taxon>
        <taxon>Rhodobacterales</taxon>
        <taxon>Roseobacteraceae</taxon>
        <taxon>Pseudosulfitobacter</taxon>
    </lineage>
</organism>
<feature type="region of interest" description="Disordered" evidence="1">
    <location>
        <begin position="68"/>
        <end position="90"/>
    </location>
</feature>
<name>A0A221K5S8_9RHOB</name>
<evidence type="ECO:0000256" key="1">
    <source>
        <dbReference type="SAM" id="MobiDB-lite"/>
    </source>
</evidence>
<geneLocation type="plasmid" evidence="2 3">
    <name>pSMR1-1</name>
</geneLocation>
<dbReference type="SUPFAM" id="SSF50475">
    <property type="entry name" value="FMN-binding split barrel"/>
    <property type="match status" value="1"/>
</dbReference>
<dbReference type="PANTHER" id="PTHR42815:SF2">
    <property type="entry name" value="FAD-BINDING, PUTATIVE (AFU_ORTHOLOGUE AFUA_6G07600)-RELATED"/>
    <property type="match status" value="1"/>
</dbReference>
<accession>A0A221K5S8</accession>
<evidence type="ECO:0000313" key="3">
    <source>
        <dbReference type="Proteomes" id="UP000199754"/>
    </source>
</evidence>
<dbReference type="OrthoDB" id="9790331at2"/>
<dbReference type="PANTHER" id="PTHR42815">
    <property type="entry name" value="FAD-BINDING, PUTATIVE (AFU_ORTHOLOGUE AFUA_6G07600)-RELATED"/>
    <property type="match status" value="1"/>
</dbReference>
<dbReference type="Proteomes" id="UP000199754">
    <property type="component" value="Plasmid pSMR1-1"/>
</dbReference>
<protein>
    <submittedName>
        <fullName evidence="2">Pyridoxamine 5'-phosphate oxidase</fullName>
    </submittedName>
</protein>
<dbReference type="AlphaFoldDB" id="A0A221K5S8"/>
<sequence length="90" mass="9792">MLTFVGREGHLDVTPRGGQPSVITVDAAGRWLLPDYRGNRRLDTIGNLLSNPEIALMVLNQGNSKVLSVSGTAEPSFSPEDLRAFPEDEK</sequence>
<reference evidence="2 3" key="1">
    <citation type="submission" date="2017-07" db="EMBL/GenBank/DDBJ databases">
        <title>Genome Sequence of Sulfitobacter pseudonitzschiae Strain SMR1 Isolated from a culture of the Diatom Skeletonema marinoi.</title>
        <authorList>
            <person name="Topel M."/>
            <person name="Pinder M.I.M."/>
            <person name="Johansson O.N."/>
            <person name="Kourtchenko O."/>
            <person name="Godhe A."/>
            <person name="Clarke A.K."/>
        </authorList>
    </citation>
    <scope>NUCLEOTIDE SEQUENCE [LARGE SCALE GENOMIC DNA]</scope>
    <source>
        <strain evidence="2 3">SMR1</strain>
        <plasmid evidence="2 3">pSMR1-1</plasmid>
    </source>
</reference>
<dbReference type="Gene3D" id="2.30.110.10">
    <property type="entry name" value="Electron Transport, Fmn-binding Protein, Chain A"/>
    <property type="match status" value="1"/>
</dbReference>
<proteinExistence type="predicted"/>